<reference evidence="2 3" key="1">
    <citation type="journal article" date="2018" name="Front. Plant Sci.">
        <title>Red Clover (Trifolium pratense) and Zigzag Clover (T. medium) - A Picture of Genomic Similarities and Differences.</title>
        <authorList>
            <person name="Dluhosova J."/>
            <person name="Istvanek J."/>
            <person name="Nedelnik J."/>
            <person name="Repkova J."/>
        </authorList>
    </citation>
    <scope>NUCLEOTIDE SEQUENCE [LARGE SCALE GENOMIC DNA]</scope>
    <source>
        <strain evidence="3">cv. 10/8</strain>
        <tissue evidence="2">Leaf</tissue>
    </source>
</reference>
<protein>
    <recommendedName>
        <fullName evidence="1">Reverse transcriptase zinc-binding domain-containing protein</fullName>
    </recommendedName>
</protein>
<name>A0A392NQG9_9FABA</name>
<sequence length="113" mass="12933">MVRPLDVDLLKFAEYSVRETYETRPLDVDLLKFADTWNTYAPMKMATTILRKFQNKIPTKDNLPKRGVLIKLQANCASYGCGVIESRALHIFSLNVTYTCRSAWGLNLESLMV</sequence>
<dbReference type="Pfam" id="PF13966">
    <property type="entry name" value="zf-RVT"/>
    <property type="match status" value="1"/>
</dbReference>
<feature type="domain" description="Reverse transcriptase zinc-binding" evidence="1">
    <location>
        <begin position="15"/>
        <end position="92"/>
    </location>
</feature>
<dbReference type="InterPro" id="IPR026960">
    <property type="entry name" value="RVT-Znf"/>
</dbReference>
<dbReference type="EMBL" id="LXQA010045996">
    <property type="protein sequence ID" value="MCI01379.1"/>
    <property type="molecule type" value="Genomic_DNA"/>
</dbReference>
<dbReference type="Proteomes" id="UP000265520">
    <property type="component" value="Unassembled WGS sequence"/>
</dbReference>
<evidence type="ECO:0000313" key="2">
    <source>
        <dbReference type="EMBL" id="MCI01379.1"/>
    </source>
</evidence>
<evidence type="ECO:0000313" key="3">
    <source>
        <dbReference type="Proteomes" id="UP000265520"/>
    </source>
</evidence>
<dbReference type="AlphaFoldDB" id="A0A392NQG9"/>
<evidence type="ECO:0000259" key="1">
    <source>
        <dbReference type="Pfam" id="PF13966"/>
    </source>
</evidence>
<proteinExistence type="predicted"/>
<comment type="caution">
    <text evidence="2">The sequence shown here is derived from an EMBL/GenBank/DDBJ whole genome shotgun (WGS) entry which is preliminary data.</text>
</comment>
<organism evidence="2 3">
    <name type="scientific">Trifolium medium</name>
    <dbReference type="NCBI Taxonomy" id="97028"/>
    <lineage>
        <taxon>Eukaryota</taxon>
        <taxon>Viridiplantae</taxon>
        <taxon>Streptophyta</taxon>
        <taxon>Embryophyta</taxon>
        <taxon>Tracheophyta</taxon>
        <taxon>Spermatophyta</taxon>
        <taxon>Magnoliopsida</taxon>
        <taxon>eudicotyledons</taxon>
        <taxon>Gunneridae</taxon>
        <taxon>Pentapetalae</taxon>
        <taxon>rosids</taxon>
        <taxon>fabids</taxon>
        <taxon>Fabales</taxon>
        <taxon>Fabaceae</taxon>
        <taxon>Papilionoideae</taxon>
        <taxon>50 kb inversion clade</taxon>
        <taxon>NPAAA clade</taxon>
        <taxon>Hologalegina</taxon>
        <taxon>IRL clade</taxon>
        <taxon>Trifolieae</taxon>
        <taxon>Trifolium</taxon>
    </lineage>
</organism>
<accession>A0A392NQG9</accession>
<keyword evidence="3" id="KW-1185">Reference proteome</keyword>